<feature type="compositionally biased region" description="Low complexity" evidence="2">
    <location>
        <begin position="144"/>
        <end position="153"/>
    </location>
</feature>
<feature type="region of interest" description="Disordered" evidence="2">
    <location>
        <begin position="447"/>
        <end position="617"/>
    </location>
</feature>
<feature type="compositionally biased region" description="Basic and acidic residues" evidence="2">
    <location>
        <begin position="163"/>
        <end position="184"/>
    </location>
</feature>
<dbReference type="InterPro" id="IPR019518">
    <property type="entry name" value="CtIP_N"/>
</dbReference>
<accession>A0A3Q0E126</accession>
<evidence type="ECO:0000313" key="4">
    <source>
        <dbReference type="Proteomes" id="UP000189704"/>
    </source>
</evidence>
<sequence>MESFTESLNRLKDIHEQEVLGLQNKLLELNSERCRDAQRIEELFAKNHQLREQQKVLKENLRVLENRLRAGLCDRCMVTQELAKRKQHEFESSHLQSLQHIFILTTEMHVLKEANESLKEEVKRLRSLGDSLKPQAREDPSDAPSPLLLPSPSGWKAITEKPPGGHEEAEEDHRAGPPGKERPASHRTSPVTRTSPGASLPEPRAPDMSPQHISNQLHGTIAVVRPGARTYPADCGSASGTPPPPARSSPLSPPDEHNLALDSFLRASRTSAMTYASLKHHPQADRLCLLNHHLSLHLRSPRSGPLAPAATHSSSQLQCLKAGDAEAWEEPTGLLGLTSALAGMQDPQLEGTLHLLLAQQQLRARTRVGAGSARLRGPSTPGETPPSHPGGSDSESPEGEVARTALATAFLPRRQSPWRKEVVATQDYALDKPLDLSERSRSRDAFRLAGQHGPPSPKAAHSPSPEVPTQSRLLTHSPRQLSNGTQGVRAPEPGEPPTPATLDPDGHPEPSKAEVQWADSVELDKPDSSDSEVSPSTKAGAALSRPGDGPRYVCTQEHSQGLQRKRKQVSELGSKASKKPSRGRGELKEPLTAAEGPGNPGDASSSPSPSSSGWEET</sequence>
<organism evidence="4 5">
    <name type="scientific">Carlito syrichta</name>
    <name type="common">Philippine tarsier</name>
    <name type="synonym">Tarsius syrichta</name>
    <dbReference type="NCBI Taxonomy" id="1868482"/>
    <lineage>
        <taxon>Eukaryota</taxon>
        <taxon>Metazoa</taxon>
        <taxon>Chordata</taxon>
        <taxon>Craniata</taxon>
        <taxon>Vertebrata</taxon>
        <taxon>Euteleostomi</taxon>
        <taxon>Mammalia</taxon>
        <taxon>Eutheria</taxon>
        <taxon>Euarchontoglires</taxon>
        <taxon>Primates</taxon>
        <taxon>Haplorrhini</taxon>
        <taxon>Tarsiiformes</taxon>
        <taxon>Tarsiidae</taxon>
        <taxon>Carlito</taxon>
    </lineage>
</organism>
<dbReference type="InterPro" id="IPR033316">
    <property type="entry name" value="RBBP8-like"/>
</dbReference>
<feature type="coiled-coil region" evidence="1">
    <location>
        <begin position="12"/>
        <end position="67"/>
    </location>
</feature>
<feature type="compositionally biased region" description="Low complexity" evidence="2">
    <location>
        <begin position="596"/>
        <end position="617"/>
    </location>
</feature>
<proteinExistence type="predicted"/>
<evidence type="ECO:0000256" key="1">
    <source>
        <dbReference type="SAM" id="Coils"/>
    </source>
</evidence>
<dbReference type="STRING" id="1868482.ENSTSYP00000016461"/>
<reference evidence="5" key="1">
    <citation type="submission" date="2025-08" db="UniProtKB">
        <authorList>
            <consortium name="RefSeq"/>
        </authorList>
    </citation>
    <scope>IDENTIFICATION</scope>
</reference>
<evidence type="ECO:0000256" key="2">
    <source>
        <dbReference type="SAM" id="MobiDB-lite"/>
    </source>
</evidence>
<feature type="region of interest" description="Disordered" evidence="2">
    <location>
        <begin position="367"/>
        <end position="401"/>
    </location>
</feature>
<dbReference type="OrthoDB" id="8809203at2759"/>
<feature type="compositionally biased region" description="Polar residues" evidence="2">
    <location>
        <begin position="186"/>
        <end position="197"/>
    </location>
</feature>
<name>A0A3Q0E126_CARSF</name>
<feature type="compositionally biased region" description="Polar residues" evidence="2">
    <location>
        <begin position="467"/>
        <end position="486"/>
    </location>
</feature>
<evidence type="ECO:0000259" key="3">
    <source>
        <dbReference type="Pfam" id="PF10482"/>
    </source>
</evidence>
<feature type="region of interest" description="Disordered" evidence="2">
    <location>
        <begin position="129"/>
        <end position="212"/>
    </location>
</feature>
<dbReference type="Pfam" id="PF10482">
    <property type="entry name" value="CtIP_N"/>
    <property type="match status" value="1"/>
</dbReference>
<feature type="domain" description="DNA endonuclease Ctp1 N-terminal" evidence="3">
    <location>
        <begin position="4"/>
        <end position="123"/>
    </location>
</feature>
<dbReference type="GeneID" id="103259780"/>
<feature type="region of interest" description="Disordered" evidence="2">
    <location>
        <begin position="229"/>
        <end position="258"/>
    </location>
</feature>
<keyword evidence="4" id="KW-1185">Reference proteome</keyword>
<dbReference type="AlphaFoldDB" id="A0A3Q0E126"/>
<dbReference type="CTD" id="140893"/>
<dbReference type="Proteomes" id="UP000189704">
    <property type="component" value="Unplaced"/>
</dbReference>
<evidence type="ECO:0000313" key="5">
    <source>
        <dbReference type="RefSeq" id="XP_021567688.1"/>
    </source>
</evidence>
<dbReference type="RefSeq" id="XP_021567688.1">
    <property type="nucleotide sequence ID" value="XM_021712013.1"/>
</dbReference>
<protein>
    <submittedName>
        <fullName evidence="5">RBBP8 N-terminal-like protein</fullName>
    </submittedName>
</protein>
<feature type="compositionally biased region" description="Pro residues" evidence="2">
    <location>
        <begin position="241"/>
        <end position="253"/>
    </location>
</feature>
<keyword evidence="1" id="KW-0175">Coiled coil</keyword>
<gene>
    <name evidence="5" type="primary">RBBP8NL</name>
</gene>
<dbReference type="PANTHER" id="PTHR15107">
    <property type="entry name" value="RETINOBLASTOMA BINDING PROTEIN 8"/>
    <property type="match status" value="1"/>
</dbReference>
<dbReference type="PANTHER" id="PTHR15107:SF3">
    <property type="entry name" value="RBBP8 N-TERMINAL-LIKE PROTEIN"/>
    <property type="match status" value="1"/>
</dbReference>
<dbReference type="KEGG" id="csyr:103259780"/>